<protein>
    <submittedName>
        <fullName evidence="1">Uncharacterized protein</fullName>
    </submittedName>
</protein>
<reference evidence="1 2" key="1">
    <citation type="journal article" date="2015" name="Nature">
        <title>rRNA introns, odd ribosomes, and small enigmatic genomes across a large radiation of phyla.</title>
        <authorList>
            <person name="Brown C.T."/>
            <person name="Hug L.A."/>
            <person name="Thomas B.C."/>
            <person name="Sharon I."/>
            <person name="Castelle C.J."/>
            <person name="Singh A."/>
            <person name="Wilkins M.J."/>
            <person name="Williams K.H."/>
            <person name="Banfield J.F."/>
        </authorList>
    </citation>
    <scope>NUCLEOTIDE SEQUENCE [LARGE SCALE GENOMIC DNA]</scope>
    <source>
        <strain evidence="2">GW2011_GWA1_39_13</strain>
    </source>
</reference>
<evidence type="ECO:0000313" key="2">
    <source>
        <dbReference type="Proteomes" id="UP000034845"/>
    </source>
</evidence>
<organism evidence="1 2">
    <name type="scientific">Yanofskybacteria sp. (strain GW2011_GWA1_39_13)</name>
    <dbReference type="NCBI Taxonomy" id="1619019"/>
    <lineage>
        <taxon>Bacteria</taxon>
        <taxon>Candidatus Yanofskyibacteriota</taxon>
    </lineage>
</organism>
<sequence>MQIQTGFFWHVHHEVLIEWCLGYNERRKYILKGKPKSEQKIRLRLFKRVGGSLPKEVVKTGQAHVKAWQALGKKTGPAYNEAWRVYYSTRKAYDKALKENMPAIEALHAKKCPNCPWDGKTIFPNKLS</sequence>
<comment type="caution">
    <text evidence="1">The sequence shown here is derived from an EMBL/GenBank/DDBJ whole genome shotgun (WGS) entry which is preliminary data.</text>
</comment>
<dbReference type="EMBL" id="LBWF01000004">
    <property type="protein sequence ID" value="KKR02325.1"/>
    <property type="molecule type" value="Genomic_DNA"/>
</dbReference>
<evidence type="ECO:0000313" key="1">
    <source>
        <dbReference type="EMBL" id="KKR02325.1"/>
    </source>
</evidence>
<accession>A0A0G0PVY2</accession>
<name>A0A0G0PVY2_YANXG</name>
<gene>
    <name evidence="1" type="ORF">UT29_C0004G0018</name>
</gene>
<dbReference type="Proteomes" id="UP000034845">
    <property type="component" value="Unassembled WGS sequence"/>
</dbReference>
<dbReference type="AlphaFoldDB" id="A0A0G0PVY2"/>
<proteinExistence type="predicted"/>